<dbReference type="EMBL" id="CP002057">
    <property type="protein sequence ID" value="ADI36811.1"/>
    <property type="molecule type" value="Genomic_DNA"/>
</dbReference>
<dbReference type="Proteomes" id="UP000007722">
    <property type="component" value="Chromosome"/>
</dbReference>
<dbReference type="InParanoid" id="D7DUK1"/>
<sequence length="81" mass="9221">MASETVKKTIDDIENQIQNDSRYIELVTTVEYMVNMVADETKKETFKRALEDAENVEDVKKLLNVIKLQIGSQGAKKFLGI</sequence>
<organism evidence="1 2">
    <name type="scientific">Methanococcus voltae (strain ATCC BAA-1334 / A3)</name>
    <dbReference type="NCBI Taxonomy" id="456320"/>
    <lineage>
        <taxon>Archaea</taxon>
        <taxon>Methanobacteriati</taxon>
        <taxon>Methanobacteriota</taxon>
        <taxon>Methanomada group</taxon>
        <taxon>Methanococci</taxon>
        <taxon>Methanococcales</taxon>
        <taxon>Methanococcaceae</taxon>
        <taxon>Methanococcus</taxon>
    </lineage>
</organism>
<proteinExistence type="predicted"/>
<gene>
    <name evidence="1" type="ordered locus">Mvol_1154</name>
</gene>
<evidence type="ECO:0000313" key="1">
    <source>
        <dbReference type="EMBL" id="ADI36811.1"/>
    </source>
</evidence>
<evidence type="ECO:0000313" key="2">
    <source>
        <dbReference type="Proteomes" id="UP000007722"/>
    </source>
</evidence>
<dbReference type="HOGENOM" id="CLU_2519835_0_0_2"/>
<dbReference type="AlphaFoldDB" id="D7DUK1"/>
<dbReference type="FunCoup" id="D7DUK1">
    <property type="interactions" value="1"/>
</dbReference>
<keyword evidence="2" id="KW-1185">Reference proteome</keyword>
<dbReference type="eggNOG" id="arCOG05077">
    <property type="taxonomic scope" value="Archaea"/>
</dbReference>
<reference evidence="1 2" key="1">
    <citation type="submission" date="2010-05" db="EMBL/GenBank/DDBJ databases">
        <title>Complete sequence of Methanococcus voltae A3.</title>
        <authorList>
            <consortium name="US DOE Joint Genome Institute"/>
            <person name="Lucas S."/>
            <person name="Copeland A."/>
            <person name="Lapidus A."/>
            <person name="Cheng J.-F."/>
            <person name="Bruce D."/>
            <person name="Goodwin L."/>
            <person name="Pitluck S."/>
            <person name="Lowry S."/>
            <person name="Clum A."/>
            <person name="Land M."/>
            <person name="Hauser L."/>
            <person name="Kyrpides N."/>
            <person name="Mikhailova N."/>
            <person name="Whitman W.B."/>
            <person name="Woyke T."/>
        </authorList>
    </citation>
    <scope>NUCLEOTIDE SEQUENCE [LARGE SCALE GENOMIC DNA]</scope>
    <source>
        <strain evidence="2">ATCC BAA-1334 / A3</strain>
    </source>
</reference>
<dbReference type="KEGG" id="mvo:Mvol_1154"/>
<dbReference type="OrthoDB" id="64141at2157"/>
<protein>
    <submittedName>
        <fullName evidence="1">Uncharacterized protein</fullName>
    </submittedName>
</protein>
<accession>D7DUK1</accession>
<name>D7DUK1_METV3</name>